<comment type="caution">
    <text evidence="1">The sequence shown here is derived from an EMBL/GenBank/DDBJ whole genome shotgun (WGS) entry which is preliminary data.</text>
</comment>
<sequence>MVVGRDADRLDQRVVHGAAECGEPFAVGAQCVDADKWHGGGFLSGGTEFRGSGARADAAALPQRLVGALNELLPRVRLKRSYILVGTGEGVRMRGEDAVPLGSLPPLS</sequence>
<name>A0ABQ2VAT6_9ACTN</name>
<dbReference type="EMBL" id="BMRP01000015">
    <property type="protein sequence ID" value="GGU73051.1"/>
    <property type="molecule type" value="Genomic_DNA"/>
</dbReference>
<organism evidence="1 2">
    <name type="scientific">Streptomyces albospinus</name>
    <dbReference type="NCBI Taxonomy" id="285515"/>
    <lineage>
        <taxon>Bacteria</taxon>
        <taxon>Bacillati</taxon>
        <taxon>Actinomycetota</taxon>
        <taxon>Actinomycetes</taxon>
        <taxon>Kitasatosporales</taxon>
        <taxon>Streptomycetaceae</taxon>
        <taxon>Streptomyces</taxon>
    </lineage>
</organism>
<reference evidence="2" key="1">
    <citation type="journal article" date="2019" name="Int. J. Syst. Evol. Microbiol.">
        <title>The Global Catalogue of Microorganisms (GCM) 10K type strain sequencing project: providing services to taxonomists for standard genome sequencing and annotation.</title>
        <authorList>
            <consortium name="The Broad Institute Genomics Platform"/>
            <consortium name="The Broad Institute Genome Sequencing Center for Infectious Disease"/>
            <person name="Wu L."/>
            <person name="Ma J."/>
        </authorList>
    </citation>
    <scope>NUCLEOTIDE SEQUENCE [LARGE SCALE GENOMIC DNA]</scope>
    <source>
        <strain evidence="2">JCM 3399</strain>
    </source>
</reference>
<evidence type="ECO:0000313" key="2">
    <source>
        <dbReference type="Proteomes" id="UP000654471"/>
    </source>
</evidence>
<protein>
    <submittedName>
        <fullName evidence="1">Uncharacterized protein</fullName>
    </submittedName>
</protein>
<dbReference type="Proteomes" id="UP000654471">
    <property type="component" value="Unassembled WGS sequence"/>
</dbReference>
<gene>
    <name evidence="1" type="ORF">GCM10010211_43630</name>
</gene>
<evidence type="ECO:0000313" key="1">
    <source>
        <dbReference type="EMBL" id="GGU73051.1"/>
    </source>
</evidence>
<keyword evidence="2" id="KW-1185">Reference proteome</keyword>
<proteinExistence type="predicted"/>
<accession>A0ABQ2VAT6</accession>